<accession>A0A9W9TSB9</accession>
<reference evidence="1" key="2">
    <citation type="journal article" date="2023" name="IMA Fungus">
        <title>Comparative genomic study of the Penicillium genus elucidates a diverse pangenome and 15 lateral gene transfer events.</title>
        <authorList>
            <person name="Petersen C."/>
            <person name="Sorensen T."/>
            <person name="Nielsen M.R."/>
            <person name="Sondergaard T.E."/>
            <person name="Sorensen J.L."/>
            <person name="Fitzpatrick D.A."/>
            <person name="Frisvad J.C."/>
            <person name="Nielsen K.L."/>
        </authorList>
    </citation>
    <scope>NUCLEOTIDE SEQUENCE</scope>
    <source>
        <strain evidence="1">IBT 19713</strain>
    </source>
</reference>
<gene>
    <name evidence="1" type="ORF">N7468_003517</name>
</gene>
<dbReference type="GeneID" id="83200117"/>
<proteinExistence type="predicted"/>
<dbReference type="RefSeq" id="XP_058331817.1">
    <property type="nucleotide sequence ID" value="XM_058472814.1"/>
</dbReference>
<dbReference type="EMBL" id="JAPQKS010000003">
    <property type="protein sequence ID" value="KAJ5238898.1"/>
    <property type="molecule type" value="Genomic_DNA"/>
</dbReference>
<organism evidence="1 2">
    <name type="scientific">Penicillium chermesinum</name>
    <dbReference type="NCBI Taxonomy" id="63820"/>
    <lineage>
        <taxon>Eukaryota</taxon>
        <taxon>Fungi</taxon>
        <taxon>Dikarya</taxon>
        <taxon>Ascomycota</taxon>
        <taxon>Pezizomycotina</taxon>
        <taxon>Eurotiomycetes</taxon>
        <taxon>Eurotiomycetidae</taxon>
        <taxon>Eurotiales</taxon>
        <taxon>Aspergillaceae</taxon>
        <taxon>Penicillium</taxon>
    </lineage>
</organism>
<keyword evidence="2" id="KW-1185">Reference proteome</keyword>
<name>A0A9W9TSB9_9EURO</name>
<reference evidence="1" key="1">
    <citation type="submission" date="2022-11" db="EMBL/GenBank/DDBJ databases">
        <authorList>
            <person name="Petersen C."/>
        </authorList>
    </citation>
    <scope>NUCLEOTIDE SEQUENCE</scope>
    <source>
        <strain evidence="1">IBT 19713</strain>
    </source>
</reference>
<dbReference type="AlphaFoldDB" id="A0A9W9TSB9"/>
<comment type="caution">
    <text evidence="1">The sequence shown here is derived from an EMBL/GenBank/DDBJ whole genome shotgun (WGS) entry which is preliminary data.</text>
</comment>
<evidence type="ECO:0000313" key="2">
    <source>
        <dbReference type="Proteomes" id="UP001150941"/>
    </source>
</evidence>
<protein>
    <submittedName>
        <fullName evidence="1">Uncharacterized protein</fullName>
    </submittedName>
</protein>
<sequence>MDEARCLERRCAGGLPQLTESRGSKLGPSYSGGMGCREVLVSHLEQKTISKELSVNFPLQQVGEGELKENPNLEGSRVLVST</sequence>
<evidence type="ECO:0000313" key="1">
    <source>
        <dbReference type="EMBL" id="KAJ5238898.1"/>
    </source>
</evidence>
<dbReference type="Proteomes" id="UP001150941">
    <property type="component" value="Unassembled WGS sequence"/>
</dbReference>